<sequence>MDAIASLELAKSRAEFRRLTVSTCPTIREDEVGRSGIVCAILVLRHLVQCLPRSMKAILLEFKPTSPLLQAALDPDPAQALQKAQDAAHPAIRFEDIIENDEMHDGIWKHGGFFLYCPLLGSAGSVPWRSVTEASLLRLSGEIEGPDLAQAISRACEQQKAMVNGYLYLKPYLLRVRCDDLPDRKDFNPYRFTIGVFRDYELDGDRIVSEKILEPQDYICMAIVQLGDSANADRLILKDFSGMPLFLTERRSDLPWILGPRKRGPYMLYFIKDPEFPNRGPAPTSPLVNEGAISHDVEPNAEDDELVPEANAEDGEVPNEAEEPSSSEPSENVFSSRSLEIIQNICRGWVATGDDQLHDEANTENGDEENWHERGDV</sequence>
<feature type="region of interest" description="Disordered" evidence="1">
    <location>
        <begin position="357"/>
        <end position="377"/>
    </location>
</feature>
<proteinExistence type="predicted"/>
<reference evidence="2" key="1">
    <citation type="submission" date="2023-06" db="EMBL/GenBank/DDBJ databases">
        <title>Genome-scale phylogeny and comparative genomics of the fungal order Sordariales.</title>
        <authorList>
            <consortium name="Lawrence Berkeley National Laboratory"/>
            <person name="Hensen N."/>
            <person name="Bonometti L."/>
            <person name="Westerberg I."/>
            <person name="Brannstrom I.O."/>
            <person name="Guillou S."/>
            <person name="Cros-Aarteil S."/>
            <person name="Calhoun S."/>
            <person name="Haridas S."/>
            <person name="Kuo A."/>
            <person name="Mondo S."/>
            <person name="Pangilinan J."/>
            <person name="Riley R."/>
            <person name="Labutti K."/>
            <person name="Andreopoulos B."/>
            <person name="Lipzen A."/>
            <person name="Chen C."/>
            <person name="Yanf M."/>
            <person name="Daum C."/>
            <person name="Ng V."/>
            <person name="Clum A."/>
            <person name="Steindorff A."/>
            <person name="Ohm R."/>
            <person name="Martin F."/>
            <person name="Silar P."/>
            <person name="Natvig D."/>
            <person name="Lalanne C."/>
            <person name="Gautier V."/>
            <person name="Ament-Velasquez S.L."/>
            <person name="Kruys A."/>
            <person name="Hutchinson M.I."/>
            <person name="Powell A.J."/>
            <person name="Barry K."/>
            <person name="Miller A.N."/>
            <person name="Grigoriev I.V."/>
            <person name="Debuchy R."/>
            <person name="Gladieux P."/>
            <person name="Thoren M.H."/>
            <person name="Johannesson H."/>
        </authorList>
    </citation>
    <scope>NUCLEOTIDE SEQUENCE</scope>
    <source>
        <strain evidence="2">PSN4</strain>
    </source>
</reference>
<name>A0AAJ0BFT9_9PEZI</name>
<evidence type="ECO:0000313" key="3">
    <source>
        <dbReference type="Proteomes" id="UP001239445"/>
    </source>
</evidence>
<dbReference type="AlphaFoldDB" id="A0AAJ0BFT9"/>
<dbReference type="Proteomes" id="UP001239445">
    <property type="component" value="Unassembled WGS sequence"/>
</dbReference>
<evidence type="ECO:0000256" key="1">
    <source>
        <dbReference type="SAM" id="MobiDB-lite"/>
    </source>
</evidence>
<protein>
    <submittedName>
        <fullName evidence="2">Uncharacterized protein</fullName>
    </submittedName>
</protein>
<keyword evidence="3" id="KW-1185">Reference proteome</keyword>
<dbReference type="EMBL" id="MU839832">
    <property type="protein sequence ID" value="KAK1756318.1"/>
    <property type="molecule type" value="Genomic_DNA"/>
</dbReference>
<accession>A0AAJ0BFT9</accession>
<feature type="compositionally biased region" description="Acidic residues" evidence="1">
    <location>
        <begin position="311"/>
        <end position="325"/>
    </location>
</feature>
<organism evidence="2 3">
    <name type="scientific">Echria macrotheca</name>
    <dbReference type="NCBI Taxonomy" id="438768"/>
    <lineage>
        <taxon>Eukaryota</taxon>
        <taxon>Fungi</taxon>
        <taxon>Dikarya</taxon>
        <taxon>Ascomycota</taxon>
        <taxon>Pezizomycotina</taxon>
        <taxon>Sordariomycetes</taxon>
        <taxon>Sordariomycetidae</taxon>
        <taxon>Sordariales</taxon>
        <taxon>Schizotheciaceae</taxon>
        <taxon>Echria</taxon>
    </lineage>
</organism>
<evidence type="ECO:0000313" key="2">
    <source>
        <dbReference type="EMBL" id="KAK1756318.1"/>
    </source>
</evidence>
<feature type="region of interest" description="Disordered" evidence="1">
    <location>
        <begin position="311"/>
        <end position="334"/>
    </location>
</feature>
<comment type="caution">
    <text evidence="2">The sequence shown here is derived from an EMBL/GenBank/DDBJ whole genome shotgun (WGS) entry which is preliminary data.</text>
</comment>
<gene>
    <name evidence="2" type="ORF">QBC47DRAFT_412888</name>
</gene>